<evidence type="ECO:0000313" key="26">
    <source>
        <dbReference type="Proteomes" id="UP000027190"/>
    </source>
</evidence>
<dbReference type="InterPro" id="IPR009056">
    <property type="entry name" value="Cyt_c-like_dom"/>
</dbReference>
<evidence type="ECO:0000256" key="10">
    <source>
        <dbReference type="ARBA" id="ARBA00022723"/>
    </source>
</evidence>
<dbReference type="InterPro" id="IPR036909">
    <property type="entry name" value="Cyt_c-like_dom_sf"/>
</dbReference>
<evidence type="ECO:0000256" key="1">
    <source>
        <dbReference type="ARBA" id="ARBA00004533"/>
    </source>
</evidence>
<dbReference type="EMBL" id="AWFG01000063">
    <property type="protein sequence ID" value="KCZ55209.1"/>
    <property type="molecule type" value="Genomic_DNA"/>
</dbReference>
<comment type="caution">
    <text evidence="25">The sequence shown here is derived from an EMBL/GenBank/DDBJ whole genome shotgun (WGS) entry which is preliminary data.</text>
</comment>
<evidence type="ECO:0000256" key="15">
    <source>
        <dbReference type="ARBA" id="ARBA00023002"/>
    </source>
</evidence>
<evidence type="ECO:0000256" key="19">
    <source>
        <dbReference type="PIRNR" id="PIRNR000006"/>
    </source>
</evidence>
<feature type="domain" description="Cytochrome c" evidence="24">
    <location>
        <begin position="114"/>
        <end position="204"/>
    </location>
</feature>
<keyword evidence="4 19" id="KW-0813">Transport</keyword>
<evidence type="ECO:0000256" key="6">
    <source>
        <dbReference type="ARBA" id="ARBA00022519"/>
    </source>
</evidence>
<organism evidence="25 26">
    <name type="scientific">Hyphomonas chukchiensis</name>
    <dbReference type="NCBI Taxonomy" id="1280947"/>
    <lineage>
        <taxon>Bacteria</taxon>
        <taxon>Pseudomonadati</taxon>
        <taxon>Pseudomonadota</taxon>
        <taxon>Alphaproteobacteria</taxon>
        <taxon>Hyphomonadales</taxon>
        <taxon>Hyphomonadaceae</taxon>
        <taxon>Hyphomonas</taxon>
    </lineage>
</organism>
<evidence type="ECO:0000256" key="22">
    <source>
        <dbReference type="SAM" id="MobiDB-lite"/>
    </source>
</evidence>
<dbReference type="InterPro" id="IPR004678">
    <property type="entry name" value="Cyt_c_oxidase_cbb3_su3"/>
</dbReference>
<dbReference type="PIRSF" id="PIRSF000006">
    <property type="entry name" value="Cbb3-Cox_fixP"/>
    <property type="match status" value="1"/>
</dbReference>
<sequence length="295" mass="31844">MSDEKTEYDPHSGVETTGHSWDGIKELNNPLPRWWLIVWYATIFWAIVYTILMPAWPSLPGLGGTNTPGLLGKSDRAEVAQEVSTMRSERGVASQKLMSASLVEIQNDLNLQQFAMAMGESAFGDNCATCHGSGGRGAKGYPMLADDVWLWDGTLDGIEQTIRHGIRHDSDELTRMSAMPAFGRDNLLSSGEIDDLVQHVLSFSGRQTDTDAAARGSVLFASQCVSCHGADAKGNRAVGAPNLTDADWLFGGEPADIRATITNARNAHMPAWQGRLDDPTIKALAVYVHSLGGGE</sequence>
<dbReference type="GO" id="GO:0009055">
    <property type="term" value="F:electron transfer activity"/>
    <property type="evidence" value="ECO:0007669"/>
    <property type="project" value="InterPro"/>
</dbReference>
<feature type="binding site" description="covalent" evidence="21">
    <location>
        <position position="127"/>
    </location>
    <ligand>
        <name>heme c</name>
        <dbReference type="ChEBI" id="CHEBI:61717"/>
        <label>1</label>
    </ligand>
</feature>
<comment type="subcellular location">
    <subcellularLocation>
        <location evidence="1 19">Cell inner membrane</location>
    </subcellularLocation>
</comment>
<dbReference type="Gene3D" id="1.10.760.10">
    <property type="entry name" value="Cytochrome c-like domain"/>
    <property type="match status" value="2"/>
</dbReference>
<keyword evidence="15 19" id="KW-0560">Oxidoreductase</keyword>
<keyword evidence="10 19" id="KW-0479">Metal-binding</keyword>
<evidence type="ECO:0000256" key="20">
    <source>
        <dbReference type="PIRSR" id="PIRSR000006-1"/>
    </source>
</evidence>
<evidence type="ECO:0000256" key="2">
    <source>
        <dbReference type="ARBA" id="ARBA00004673"/>
    </source>
</evidence>
<keyword evidence="16 19" id="KW-0408">Iron</keyword>
<evidence type="ECO:0000256" key="12">
    <source>
        <dbReference type="ARBA" id="ARBA00022781"/>
    </source>
</evidence>
<dbReference type="InterPro" id="IPR050597">
    <property type="entry name" value="Cytochrome_c_Oxidase_Subunit"/>
</dbReference>
<dbReference type="RefSeq" id="WP_034742966.1">
    <property type="nucleotide sequence ID" value="NZ_AWFG01000063.1"/>
</dbReference>
<comment type="pathway">
    <text evidence="2 19">Energy metabolism; oxidative phosphorylation.</text>
</comment>
<feature type="binding site" description="covalent" evidence="21">
    <location>
        <position position="227"/>
    </location>
    <ligand>
        <name>heme c</name>
        <dbReference type="ChEBI" id="CHEBI:61717"/>
        <label>2</label>
    </ligand>
</feature>
<dbReference type="Pfam" id="PF14715">
    <property type="entry name" value="FixP_N"/>
    <property type="match status" value="1"/>
</dbReference>
<dbReference type="PRINTS" id="PR00605">
    <property type="entry name" value="CYTCHROMECIC"/>
</dbReference>
<dbReference type="STRING" id="1280947.HY30_08585"/>
<feature type="domain" description="Cytochrome c" evidence="24">
    <location>
        <begin position="211"/>
        <end position="292"/>
    </location>
</feature>
<dbReference type="PANTHER" id="PTHR33751">
    <property type="entry name" value="CBB3-TYPE CYTOCHROME C OXIDASE SUBUNIT FIXP"/>
    <property type="match status" value="1"/>
</dbReference>
<keyword evidence="7 19" id="KW-0349">Heme</keyword>
<keyword evidence="6 19" id="KW-0997">Cell inner membrane</keyword>
<evidence type="ECO:0000256" key="11">
    <source>
        <dbReference type="ARBA" id="ARBA00022737"/>
    </source>
</evidence>
<dbReference type="SUPFAM" id="SSF46626">
    <property type="entry name" value="Cytochrome c"/>
    <property type="match status" value="2"/>
</dbReference>
<keyword evidence="13 19" id="KW-0249">Electron transport</keyword>
<dbReference type="PATRIC" id="fig|1280947.3.peg.3156"/>
<keyword evidence="14 23" id="KW-1133">Transmembrane helix</keyword>
<proteinExistence type="inferred from homology"/>
<feature type="binding site" description="axial binding residue" evidence="20">
    <location>
        <position position="269"/>
    </location>
    <ligand>
        <name>heme c</name>
        <dbReference type="ChEBI" id="CHEBI:61717"/>
        <label>1</label>
    </ligand>
    <ligandPart>
        <name>Fe</name>
        <dbReference type="ChEBI" id="CHEBI:18248"/>
    </ligandPart>
</feature>
<evidence type="ECO:0000313" key="25">
    <source>
        <dbReference type="EMBL" id="KCZ55209.1"/>
    </source>
</evidence>
<keyword evidence="26" id="KW-1185">Reference proteome</keyword>
<keyword evidence="8 19" id="KW-0679">Respiratory chain</keyword>
<comment type="similarity">
    <text evidence="3 19">Belongs to the CcoP / FixP family.</text>
</comment>
<gene>
    <name evidence="25" type="ORF">HY30_08585</name>
</gene>
<dbReference type="InterPro" id="IPR032858">
    <property type="entry name" value="CcoP_N"/>
</dbReference>
<dbReference type="UniPathway" id="UPA00705"/>
<evidence type="ECO:0000256" key="14">
    <source>
        <dbReference type="ARBA" id="ARBA00022989"/>
    </source>
</evidence>
<feature type="binding site" description="covalent" evidence="21">
    <location>
        <position position="224"/>
    </location>
    <ligand>
        <name>heme c</name>
        <dbReference type="ChEBI" id="CHEBI:61717"/>
        <label>2</label>
    </ligand>
</feature>
<dbReference type="Proteomes" id="UP000027190">
    <property type="component" value="Unassembled WGS sequence"/>
</dbReference>
<dbReference type="AlphaFoldDB" id="A0A062UF68"/>
<feature type="region of interest" description="Disordered" evidence="22">
    <location>
        <begin position="1"/>
        <end position="22"/>
    </location>
</feature>
<comment type="subunit">
    <text evidence="19">Component of the cbb3-type cytochrome c oxidase.</text>
</comment>
<dbReference type="InterPro" id="IPR038414">
    <property type="entry name" value="CcoP_N_sf"/>
</dbReference>
<keyword evidence="17 19" id="KW-0406">Ion transport</keyword>
<dbReference type="GO" id="GO:0006119">
    <property type="term" value="P:oxidative phosphorylation"/>
    <property type="evidence" value="ECO:0007669"/>
    <property type="project" value="UniProtKB-UniPathway"/>
</dbReference>
<protein>
    <recommendedName>
        <fullName evidence="19">Cbb3-type cytochrome c oxidase subunit</fullName>
    </recommendedName>
</protein>
<feature type="compositionally biased region" description="Basic and acidic residues" evidence="22">
    <location>
        <begin position="1"/>
        <end position="12"/>
    </location>
</feature>
<name>A0A062UF68_9PROT</name>
<dbReference type="OrthoDB" id="9811281at2"/>
<dbReference type="PANTHER" id="PTHR33751:SF1">
    <property type="entry name" value="CBB3-TYPE CYTOCHROME C OXIDASE SUBUNIT FIXP"/>
    <property type="match status" value="1"/>
</dbReference>
<feature type="binding site" description="covalent" evidence="21">
    <location>
        <position position="130"/>
    </location>
    <ligand>
        <name>heme c</name>
        <dbReference type="ChEBI" id="CHEBI:61717"/>
        <label>1</label>
    </ligand>
</feature>
<keyword evidence="18 19" id="KW-0472">Membrane</keyword>
<evidence type="ECO:0000256" key="16">
    <source>
        <dbReference type="ARBA" id="ARBA00023004"/>
    </source>
</evidence>
<feature type="binding site" description="axial binding residue" evidence="20">
    <location>
        <position position="179"/>
    </location>
    <ligand>
        <name>heme c</name>
        <dbReference type="ChEBI" id="CHEBI:61717"/>
        <label>2</label>
    </ligand>
    <ligandPart>
        <name>Fe</name>
        <dbReference type="ChEBI" id="CHEBI:18248"/>
    </ligandPart>
</feature>
<feature type="transmembrane region" description="Helical" evidence="23">
    <location>
        <begin position="34"/>
        <end position="52"/>
    </location>
</feature>
<evidence type="ECO:0000256" key="13">
    <source>
        <dbReference type="ARBA" id="ARBA00022982"/>
    </source>
</evidence>
<dbReference type="NCBIfam" id="TIGR00782">
    <property type="entry name" value="ccoP"/>
    <property type="match status" value="1"/>
</dbReference>
<keyword evidence="12 19" id="KW-0375">Hydrogen ion transport</keyword>
<evidence type="ECO:0000259" key="24">
    <source>
        <dbReference type="PROSITE" id="PS51007"/>
    </source>
</evidence>
<dbReference type="InterPro" id="IPR008168">
    <property type="entry name" value="Cyt_C_IC"/>
</dbReference>
<dbReference type="GO" id="GO:0016491">
    <property type="term" value="F:oxidoreductase activity"/>
    <property type="evidence" value="ECO:0007669"/>
    <property type="project" value="UniProtKB-KW"/>
</dbReference>
<feature type="binding site" description="axial binding residue" evidence="20">
    <location>
        <position position="228"/>
    </location>
    <ligand>
        <name>heme c</name>
        <dbReference type="ChEBI" id="CHEBI:61717"/>
        <label>2</label>
    </ligand>
    <ligandPart>
        <name>Fe</name>
        <dbReference type="ChEBI" id="CHEBI:18248"/>
    </ligandPart>
</feature>
<dbReference type="eggNOG" id="COG2010">
    <property type="taxonomic scope" value="Bacteria"/>
</dbReference>
<dbReference type="PROSITE" id="PS51007">
    <property type="entry name" value="CYTC"/>
    <property type="match status" value="2"/>
</dbReference>
<evidence type="ECO:0000256" key="4">
    <source>
        <dbReference type="ARBA" id="ARBA00022448"/>
    </source>
</evidence>
<evidence type="ECO:0000256" key="3">
    <source>
        <dbReference type="ARBA" id="ARBA00006113"/>
    </source>
</evidence>
<evidence type="ECO:0000256" key="23">
    <source>
        <dbReference type="SAM" id="Phobius"/>
    </source>
</evidence>
<evidence type="ECO:0000256" key="9">
    <source>
        <dbReference type="ARBA" id="ARBA00022692"/>
    </source>
</evidence>
<dbReference type="Pfam" id="PF13442">
    <property type="entry name" value="Cytochrome_CBB3"/>
    <property type="match status" value="2"/>
</dbReference>
<evidence type="ECO:0000256" key="18">
    <source>
        <dbReference type="ARBA" id="ARBA00023136"/>
    </source>
</evidence>
<keyword evidence="11" id="KW-0677">Repeat</keyword>
<keyword evidence="9 23" id="KW-0812">Transmembrane</keyword>
<evidence type="ECO:0000256" key="7">
    <source>
        <dbReference type="ARBA" id="ARBA00022617"/>
    </source>
</evidence>
<reference evidence="25 26" key="1">
    <citation type="journal article" date="2014" name="Antonie Van Leeuwenhoek">
        <title>Hyphomonas beringensis sp. nov. and Hyphomonas chukchiensis sp. nov., isolated from surface seawater of the Bering Sea and Chukchi Sea.</title>
        <authorList>
            <person name="Li C."/>
            <person name="Lai Q."/>
            <person name="Li G."/>
            <person name="Dong C."/>
            <person name="Wang J."/>
            <person name="Liao Y."/>
            <person name="Shao Z."/>
        </authorList>
    </citation>
    <scope>NUCLEOTIDE SEQUENCE [LARGE SCALE GENOMIC DNA]</scope>
    <source>
        <strain evidence="25 26">BH-BN04-4</strain>
    </source>
</reference>
<comment type="function">
    <text evidence="19">C-type cytochrome. Part of the cbb3-type cytochrome c oxidase complex.</text>
</comment>
<comment type="cofactor">
    <cofactor evidence="19 21">
        <name>heme c</name>
        <dbReference type="ChEBI" id="CHEBI:61717"/>
    </cofactor>
    <text evidence="19 21">Binds 2 heme C groups per subunit.</text>
</comment>
<dbReference type="Gene3D" id="6.10.280.130">
    <property type="match status" value="1"/>
</dbReference>
<dbReference type="GO" id="GO:0020037">
    <property type="term" value="F:heme binding"/>
    <property type="evidence" value="ECO:0007669"/>
    <property type="project" value="InterPro"/>
</dbReference>
<accession>A0A062UF68</accession>
<feature type="binding site" description="axial binding residue" evidence="20">
    <location>
        <position position="131"/>
    </location>
    <ligand>
        <name>heme c</name>
        <dbReference type="ChEBI" id="CHEBI:61717"/>
        <label>1</label>
    </ligand>
    <ligandPart>
        <name>Fe</name>
        <dbReference type="ChEBI" id="CHEBI:18248"/>
    </ligandPart>
</feature>
<keyword evidence="5 19" id="KW-1003">Cell membrane</keyword>
<evidence type="ECO:0000256" key="5">
    <source>
        <dbReference type="ARBA" id="ARBA00022475"/>
    </source>
</evidence>
<evidence type="ECO:0000256" key="21">
    <source>
        <dbReference type="PIRSR" id="PIRSR000006-2"/>
    </source>
</evidence>
<dbReference type="GO" id="GO:1902600">
    <property type="term" value="P:proton transmembrane transport"/>
    <property type="evidence" value="ECO:0007669"/>
    <property type="project" value="UniProtKB-KW"/>
</dbReference>
<dbReference type="GO" id="GO:0005886">
    <property type="term" value="C:plasma membrane"/>
    <property type="evidence" value="ECO:0007669"/>
    <property type="project" value="UniProtKB-SubCell"/>
</dbReference>
<dbReference type="GO" id="GO:0005506">
    <property type="term" value="F:iron ion binding"/>
    <property type="evidence" value="ECO:0007669"/>
    <property type="project" value="InterPro"/>
</dbReference>
<evidence type="ECO:0000256" key="17">
    <source>
        <dbReference type="ARBA" id="ARBA00023065"/>
    </source>
</evidence>
<evidence type="ECO:0000256" key="8">
    <source>
        <dbReference type="ARBA" id="ARBA00022660"/>
    </source>
</evidence>